<feature type="domain" description="DEPDC5 C-terminal" evidence="2">
    <location>
        <begin position="1"/>
        <end position="29"/>
    </location>
</feature>
<dbReference type="InterPro" id="IPR045838">
    <property type="entry name" value="DEPDC5_CTD"/>
</dbReference>
<proteinExistence type="predicted"/>
<evidence type="ECO:0000313" key="3">
    <source>
        <dbReference type="EMBL" id="MEQ2169903.1"/>
    </source>
</evidence>
<name>A0ABV0NH66_9TELE</name>
<feature type="non-terminal residue" evidence="3">
    <location>
        <position position="1"/>
    </location>
</feature>
<feature type="region of interest" description="Disordered" evidence="1">
    <location>
        <begin position="67"/>
        <end position="87"/>
    </location>
</feature>
<dbReference type="EMBL" id="JAHRIO010034505">
    <property type="protein sequence ID" value="MEQ2169903.1"/>
    <property type="molecule type" value="Genomic_DNA"/>
</dbReference>
<dbReference type="Proteomes" id="UP001476798">
    <property type="component" value="Unassembled WGS sequence"/>
</dbReference>
<protein>
    <submittedName>
        <fullName evidence="3">GATOR complex protein depdc5</fullName>
    </submittedName>
</protein>
<feature type="domain" description="DEPDC5 C-terminal" evidence="2">
    <location>
        <begin position="54"/>
        <end position="134"/>
    </location>
</feature>
<dbReference type="PANTHER" id="PTHR13179:SF8">
    <property type="entry name" value="GATOR COMPLEX PROTEIN DEPDC5"/>
    <property type="match status" value="1"/>
</dbReference>
<accession>A0ABV0NH66</accession>
<keyword evidence="4" id="KW-1185">Reference proteome</keyword>
<evidence type="ECO:0000256" key="1">
    <source>
        <dbReference type="SAM" id="MobiDB-lite"/>
    </source>
</evidence>
<reference evidence="3 4" key="1">
    <citation type="submission" date="2021-06" db="EMBL/GenBank/DDBJ databases">
        <authorList>
            <person name="Palmer J.M."/>
        </authorList>
    </citation>
    <scope>NUCLEOTIDE SEQUENCE [LARGE SCALE GENOMIC DNA]</scope>
    <source>
        <strain evidence="3 4">GA_2019</strain>
        <tissue evidence="3">Muscle</tissue>
    </source>
</reference>
<feature type="compositionally biased region" description="Basic residues" evidence="1">
    <location>
        <begin position="67"/>
        <end position="77"/>
    </location>
</feature>
<sequence>FGFVHDKFSSSAFNFPAENKPQYIHVTGWSHHRGQKTLSFLANMKPSLPCIPLGTVFLQLPYSRRKYSGGQTRRRRNSTTSNSQGPFGSEERVGYYWAYNTMLTKAWRTGVLGDERLADRLLRDLTDFCSNKDNRLQNFWDSCQEKMNASAP</sequence>
<dbReference type="PANTHER" id="PTHR13179">
    <property type="entry name" value="DEP DOMAIN CONTAINING PROTEIN 5"/>
    <property type="match status" value="1"/>
</dbReference>
<gene>
    <name evidence="3" type="primary">DEPDC5_2</name>
    <name evidence="3" type="ORF">GOODEAATRI_029819</name>
</gene>
<comment type="caution">
    <text evidence="3">The sequence shown here is derived from an EMBL/GenBank/DDBJ whole genome shotgun (WGS) entry which is preliminary data.</text>
</comment>
<dbReference type="InterPro" id="IPR027244">
    <property type="entry name" value="IML1"/>
</dbReference>
<evidence type="ECO:0000313" key="4">
    <source>
        <dbReference type="Proteomes" id="UP001476798"/>
    </source>
</evidence>
<dbReference type="Pfam" id="PF19418">
    <property type="entry name" value="DEPDC5_CTD"/>
    <property type="match status" value="2"/>
</dbReference>
<organism evidence="3 4">
    <name type="scientific">Goodea atripinnis</name>
    <dbReference type="NCBI Taxonomy" id="208336"/>
    <lineage>
        <taxon>Eukaryota</taxon>
        <taxon>Metazoa</taxon>
        <taxon>Chordata</taxon>
        <taxon>Craniata</taxon>
        <taxon>Vertebrata</taxon>
        <taxon>Euteleostomi</taxon>
        <taxon>Actinopterygii</taxon>
        <taxon>Neopterygii</taxon>
        <taxon>Teleostei</taxon>
        <taxon>Neoteleostei</taxon>
        <taxon>Acanthomorphata</taxon>
        <taxon>Ovalentaria</taxon>
        <taxon>Atherinomorphae</taxon>
        <taxon>Cyprinodontiformes</taxon>
        <taxon>Goodeidae</taxon>
        <taxon>Goodea</taxon>
    </lineage>
</organism>
<evidence type="ECO:0000259" key="2">
    <source>
        <dbReference type="Pfam" id="PF19418"/>
    </source>
</evidence>